<accession>A0A8I0ESE0</accession>
<gene>
    <name evidence="2" type="ORF">IBG24_02330</name>
</gene>
<dbReference type="AlphaFoldDB" id="A0A8I0ESE0"/>
<comment type="caution">
    <text evidence="2">The sequence shown here is derived from an EMBL/GenBank/DDBJ whole genome shotgun (WGS) entry which is preliminary data.</text>
</comment>
<dbReference type="EMBL" id="JACTVM010000001">
    <property type="protein sequence ID" value="MBC9225149.1"/>
    <property type="molecule type" value="Genomic_DNA"/>
</dbReference>
<name>A0A8I0ESE0_9ACTN</name>
<dbReference type="RefSeq" id="WP_187768478.1">
    <property type="nucleotide sequence ID" value="NZ_JACTVM010000001.1"/>
</dbReference>
<dbReference type="Proteomes" id="UP000620591">
    <property type="component" value="Unassembled WGS sequence"/>
</dbReference>
<proteinExistence type="predicted"/>
<evidence type="ECO:0000313" key="3">
    <source>
        <dbReference type="Proteomes" id="UP000620591"/>
    </source>
</evidence>
<sequence length="273" mass="30495">MHEDAVAYITAGAAFDVADITFFADSRHRSLADAVADAEVLVTCPDATAPWPAELEPWVSPTLTRRRQDDVASGRARLVARRWAMIDPTVIYIENPHPRVVSHPDPTVLLSPDPDVVAEVAARGADVYRATRLELVRRLVLARGNRPMRTLTAVTLHDEVTPPDEPAVMTLGNRGDRAGNPRPLDPFVTMDPERLRLLADSHRTGFDVRSHDEIALNRSPGECDETLETAREFDHVDAVRADLSREHLTDVETIEEVARRLRRSWLHYRTTAG</sequence>
<evidence type="ECO:0000256" key="1">
    <source>
        <dbReference type="SAM" id="MobiDB-lite"/>
    </source>
</evidence>
<reference evidence="3" key="1">
    <citation type="submission" date="2022-11" db="EMBL/GenBank/DDBJ databases">
        <title>Novel species in genus Aeromicrobium.</title>
        <authorList>
            <person name="Zhang G."/>
        </authorList>
    </citation>
    <scope>NUCLEOTIDE SEQUENCE [LARGE SCALE GENOMIC DNA]</scope>
    <source>
        <strain evidence="3">zg-636</strain>
    </source>
</reference>
<evidence type="ECO:0000313" key="2">
    <source>
        <dbReference type="EMBL" id="MBC9225149.1"/>
    </source>
</evidence>
<feature type="region of interest" description="Disordered" evidence="1">
    <location>
        <begin position="160"/>
        <end position="186"/>
    </location>
</feature>
<protein>
    <submittedName>
        <fullName evidence="2">Uncharacterized protein</fullName>
    </submittedName>
</protein>
<organism evidence="2 3">
    <name type="scientific">Aeromicrobium senzhongii</name>
    <dbReference type="NCBI Taxonomy" id="2663859"/>
    <lineage>
        <taxon>Bacteria</taxon>
        <taxon>Bacillati</taxon>
        <taxon>Actinomycetota</taxon>
        <taxon>Actinomycetes</taxon>
        <taxon>Propionibacteriales</taxon>
        <taxon>Nocardioidaceae</taxon>
        <taxon>Aeromicrobium</taxon>
    </lineage>
</organism>